<comment type="subcellular location">
    <subcellularLocation>
        <location evidence="1">Cytoplasm</location>
        <location evidence="1">Perinuclear region</location>
    </subcellularLocation>
</comment>
<dbReference type="SUPFAM" id="SSF57903">
    <property type="entry name" value="FYVE/PHD zinc finger"/>
    <property type="match status" value="1"/>
</dbReference>
<evidence type="ECO:0000256" key="1">
    <source>
        <dbReference type="ARBA" id="ARBA00004556"/>
    </source>
</evidence>
<evidence type="ECO:0000256" key="3">
    <source>
        <dbReference type="SAM" id="Coils"/>
    </source>
</evidence>
<name>A0ABM0LUR6_SACKO</name>
<dbReference type="InterPro" id="IPR010911">
    <property type="entry name" value="Rab_BD"/>
</dbReference>
<dbReference type="InterPro" id="IPR041282">
    <property type="entry name" value="FYVE_2"/>
</dbReference>
<dbReference type="InterPro" id="IPR011011">
    <property type="entry name" value="Znf_FYVE_PHD"/>
</dbReference>
<evidence type="ECO:0000313" key="5">
    <source>
        <dbReference type="Proteomes" id="UP000694865"/>
    </source>
</evidence>
<keyword evidence="3" id="KW-0175">Coiled coil</keyword>
<dbReference type="PANTHER" id="PTHR14555:SF6">
    <property type="entry name" value="RAB EFFECTOR MYRIP"/>
    <property type="match status" value="1"/>
</dbReference>
<evidence type="ECO:0000256" key="2">
    <source>
        <dbReference type="ARBA" id="ARBA00022490"/>
    </source>
</evidence>
<dbReference type="PROSITE" id="PS50916">
    <property type="entry name" value="RABBD"/>
    <property type="match status" value="1"/>
</dbReference>
<dbReference type="GeneID" id="102804385"/>
<gene>
    <name evidence="6" type="primary">LOC102804385</name>
</gene>
<sequence>MSGIMDLSFLTEEEQRKILDVLKRDERLKKEEDRRVRKLRQELQELRKKGAIKADTDNSGKKCARCRESLGWFINAGELCPKCQHKVCKKCQVLQTSGRRKWLCLVCNKQMEIKARTGEWFYEKIPQVNNAKLVGTDLVRASMRSGPPSRGKYVSFSN</sequence>
<feature type="domain" description="RabBD" evidence="4">
    <location>
        <begin position="4"/>
        <end position="124"/>
    </location>
</feature>
<organism evidence="5 6">
    <name type="scientific">Saccoglossus kowalevskii</name>
    <name type="common">Acorn worm</name>
    <dbReference type="NCBI Taxonomy" id="10224"/>
    <lineage>
        <taxon>Eukaryota</taxon>
        <taxon>Metazoa</taxon>
        <taxon>Hemichordata</taxon>
        <taxon>Enteropneusta</taxon>
        <taxon>Harrimaniidae</taxon>
        <taxon>Saccoglossus</taxon>
    </lineage>
</organism>
<dbReference type="InterPro" id="IPR051745">
    <property type="entry name" value="Intracell_Transport_Effector"/>
</dbReference>
<reference evidence="6" key="1">
    <citation type="submission" date="2025-08" db="UniProtKB">
        <authorList>
            <consortium name="RefSeq"/>
        </authorList>
    </citation>
    <scope>IDENTIFICATION</scope>
    <source>
        <tissue evidence="6">Testes</tissue>
    </source>
</reference>
<dbReference type="RefSeq" id="XP_006811507.1">
    <property type="nucleotide sequence ID" value="XM_006811444.1"/>
</dbReference>
<evidence type="ECO:0000313" key="6">
    <source>
        <dbReference type="RefSeq" id="XP_006811507.1"/>
    </source>
</evidence>
<dbReference type="Proteomes" id="UP000694865">
    <property type="component" value="Unplaced"/>
</dbReference>
<feature type="coiled-coil region" evidence="3">
    <location>
        <begin position="22"/>
        <end position="49"/>
    </location>
</feature>
<dbReference type="Pfam" id="PF02318">
    <property type="entry name" value="FYVE_2"/>
    <property type="match status" value="1"/>
</dbReference>
<accession>A0ABM0LUR6</accession>
<keyword evidence="2" id="KW-0963">Cytoplasm</keyword>
<evidence type="ECO:0000259" key="4">
    <source>
        <dbReference type="PROSITE" id="PS50916"/>
    </source>
</evidence>
<protein>
    <submittedName>
        <fullName evidence="6">Synaptotagmin-like protein 4-like</fullName>
    </submittedName>
</protein>
<keyword evidence="5" id="KW-1185">Reference proteome</keyword>
<dbReference type="PANTHER" id="PTHR14555">
    <property type="entry name" value="MYELIN-ASSOCIATED OLIGODENDROCYTIC BASIC PROTEIN MOBP -RELATED"/>
    <property type="match status" value="1"/>
</dbReference>
<dbReference type="Gene3D" id="3.30.40.10">
    <property type="entry name" value="Zinc/RING finger domain, C3HC4 (zinc finger)"/>
    <property type="match status" value="1"/>
</dbReference>
<dbReference type="InterPro" id="IPR013083">
    <property type="entry name" value="Znf_RING/FYVE/PHD"/>
</dbReference>
<proteinExistence type="predicted"/>
<dbReference type="CDD" id="cd15747">
    <property type="entry name" value="FYVE_Slp3_4_5"/>
    <property type="match status" value="1"/>
</dbReference>